<comment type="caution">
    <text evidence="2">The sequence shown here is derived from an EMBL/GenBank/DDBJ whole genome shotgun (WGS) entry which is preliminary data.</text>
</comment>
<reference evidence="2 3" key="1">
    <citation type="submission" date="2021-01" db="EMBL/GenBank/DDBJ databases">
        <title>Whole genome shotgun sequence of Actinoplanes humidus NBRC 14915.</title>
        <authorList>
            <person name="Komaki H."/>
            <person name="Tamura T."/>
        </authorList>
    </citation>
    <scope>NUCLEOTIDE SEQUENCE [LARGE SCALE GENOMIC DNA]</scope>
    <source>
        <strain evidence="2 3">NBRC 14915</strain>
    </source>
</reference>
<name>A0ABQ3ZZT6_9ACTN</name>
<evidence type="ECO:0008006" key="4">
    <source>
        <dbReference type="Google" id="ProtNLM"/>
    </source>
</evidence>
<evidence type="ECO:0000313" key="2">
    <source>
        <dbReference type="EMBL" id="GIE24135.1"/>
    </source>
</evidence>
<proteinExistence type="predicted"/>
<keyword evidence="3" id="KW-1185">Reference proteome</keyword>
<gene>
    <name evidence="2" type="ORF">Ahu01nite_072370</name>
</gene>
<evidence type="ECO:0000313" key="3">
    <source>
        <dbReference type="Proteomes" id="UP000603200"/>
    </source>
</evidence>
<organism evidence="2 3">
    <name type="scientific">Winogradskya humida</name>
    <dbReference type="NCBI Taxonomy" id="113566"/>
    <lineage>
        <taxon>Bacteria</taxon>
        <taxon>Bacillati</taxon>
        <taxon>Actinomycetota</taxon>
        <taxon>Actinomycetes</taxon>
        <taxon>Micromonosporales</taxon>
        <taxon>Micromonosporaceae</taxon>
        <taxon>Winogradskya</taxon>
    </lineage>
</organism>
<accession>A0ABQ3ZZT6</accession>
<dbReference type="RefSeq" id="WP_203841167.1">
    <property type="nucleotide sequence ID" value="NZ_BAAATV010000012.1"/>
</dbReference>
<protein>
    <recommendedName>
        <fullName evidence="4">LppA-like lipoprotein</fullName>
    </recommendedName>
</protein>
<keyword evidence="1" id="KW-0732">Signal</keyword>
<feature type="chain" id="PRO_5046066986" description="LppA-like lipoprotein" evidence="1">
    <location>
        <begin position="25"/>
        <end position="158"/>
    </location>
</feature>
<dbReference type="PROSITE" id="PS51257">
    <property type="entry name" value="PROKAR_LIPOPROTEIN"/>
    <property type="match status" value="1"/>
</dbReference>
<sequence length="158" mass="16617">MTRVSRLAVIVPLLLALAACTDKGEDVQTKPQADAKAQVEQLATAARTAAGIASFSQSNANISGCDGRAGEISDPDEVYYVQGIYQLLVPAEDQAATIAKVRDAWKQAGHTIKTERTFDSGGGEIIAVTTDEYDLSLGTGEPPAMSLLVSSPCYRNAV</sequence>
<evidence type="ECO:0000256" key="1">
    <source>
        <dbReference type="SAM" id="SignalP"/>
    </source>
</evidence>
<dbReference type="Proteomes" id="UP000603200">
    <property type="component" value="Unassembled WGS sequence"/>
</dbReference>
<dbReference type="EMBL" id="BOMN01000102">
    <property type="protein sequence ID" value="GIE24135.1"/>
    <property type="molecule type" value="Genomic_DNA"/>
</dbReference>
<feature type="signal peptide" evidence="1">
    <location>
        <begin position="1"/>
        <end position="24"/>
    </location>
</feature>